<evidence type="ECO:0000256" key="7">
    <source>
        <dbReference type="SAM" id="Phobius"/>
    </source>
</evidence>
<evidence type="ECO:0000313" key="9">
    <source>
        <dbReference type="EMBL" id="SMF64595.1"/>
    </source>
</evidence>
<keyword evidence="4 7" id="KW-1133">Transmembrane helix</keyword>
<dbReference type="RefSeq" id="WP_085125224.1">
    <property type="nucleotide sequence ID" value="NZ_FWZX01000025.1"/>
</dbReference>
<dbReference type="Gene3D" id="1.20.950.20">
    <property type="entry name" value="Transmembrane di-heme cytochromes, Chain C"/>
    <property type="match status" value="1"/>
</dbReference>
<dbReference type="GO" id="GO:0022904">
    <property type="term" value="P:respiratory electron transport chain"/>
    <property type="evidence" value="ECO:0007669"/>
    <property type="project" value="InterPro"/>
</dbReference>
<keyword evidence="2" id="KW-1003">Cell membrane</keyword>
<feature type="transmembrane region" description="Helical" evidence="7">
    <location>
        <begin position="117"/>
        <end position="137"/>
    </location>
</feature>
<feature type="transmembrane region" description="Helical" evidence="7">
    <location>
        <begin position="58"/>
        <end position="79"/>
    </location>
</feature>
<dbReference type="EMBL" id="FWZX01000025">
    <property type="protein sequence ID" value="SMF64595.1"/>
    <property type="molecule type" value="Genomic_DNA"/>
</dbReference>
<dbReference type="PANTHER" id="PTHR30485:SF2">
    <property type="entry name" value="BLL0597 PROTEIN"/>
    <property type="match status" value="1"/>
</dbReference>
<dbReference type="SUPFAM" id="SSF81342">
    <property type="entry name" value="Transmembrane di-heme cytochromes"/>
    <property type="match status" value="1"/>
</dbReference>
<protein>
    <submittedName>
        <fullName evidence="9">Cytochrome b</fullName>
    </submittedName>
</protein>
<feature type="transmembrane region" description="Helical" evidence="7">
    <location>
        <begin position="157"/>
        <end position="177"/>
    </location>
</feature>
<dbReference type="GO" id="GO:0009055">
    <property type="term" value="F:electron transfer activity"/>
    <property type="evidence" value="ECO:0007669"/>
    <property type="project" value="InterPro"/>
</dbReference>
<accession>A0A1Y6CPV4</accession>
<dbReference type="InterPro" id="IPR011577">
    <property type="entry name" value="Cyt_b561_bac/Ni-Hgenase"/>
</dbReference>
<name>A0A1Y6CPV4_9PROT</name>
<feature type="region of interest" description="Disordered" evidence="6">
    <location>
        <begin position="1"/>
        <end position="24"/>
    </location>
</feature>
<gene>
    <name evidence="9" type="ORF">SAMN05428998_12567</name>
</gene>
<evidence type="ECO:0000313" key="10">
    <source>
        <dbReference type="Proteomes" id="UP000192917"/>
    </source>
</evidence>
<evidence type="ECO:0000256" key="2">
    <source>
        <dbReference type="ARBA" id="ARBA00022475"/>
    </source>
</evidence>
<keyword evidence="3 7" id="KW-0812">Transmembrane</keyword>
<evidence type="ECO:0000256" key="5">
    <source>
        <dbReference type="ARBA" id="ARBA00023136"/>
    </source>
</evidence>
<organism evidence="9 10">
    <name type="scientific">Tistlia consotensis USBA 355</name>
    <dbReference type="NCBI Taxonomy" id="560819"/>
    <lineage>
        <taxon>Bacteria</taxon>
        <taxon>Pseudomonadati</taxon>
        <taxon>Pseudomonadota</taxon>
        <taxon>Alphaproteobacteria</taxon>
        <taxon>Rhodospirillales</taxon>
        <taxon>Rhodovibrionaceae</taxon>
        <taxon>Tistlia</taxon>
    </lineage>
</organism>
<dbReference type="Proteomes" id="UP000192917">
    <property type="component" value="Unassembled WGS sequence"/>
</dbReference>
<evidence type="ECO:0000256" key="6">
    <source>
        <dbReference type="SAM" id="MobiDB-lite"/>
    </source>
</evidence>
<dbReference type="AlphaFoldDB" id="A0A1Y6CPV4"/>
<keyword evidence="5 7" id="KW-0472">Membrane</keyword>
<dbReference type="InterPro" id="IPR016174">
    <property type="entry name" value="Di-haem_cyt_TM"/>
</dbReference>
<comment type="subcellular location">
    <subcellularLocation>
        <location evidence="1">Cell membrane</location>
        <topology evidence="1">Multi-pass membrane protein</topology>
    </subcellularLocation>
</comment>
<evidence type="ECO:0000259" key="8">
    <source>
        <dbReference type="Pfam" id="PF01292"/>
    </source>
</evidence>
<dbReference type="PANTHER" id="PTHR30485">
    <property type="entry name" value="NI/FE-HYDROGENASE 1 B-TYPE CYTOCHROME SUBUNIT"/>
    <property type="match status" value="1"/>
</dbReference>
<dbReference type="InterPro" id="IPR051542">
    <property type="entry name" value="Hydrogenase_cytochrome"/>
</dbReference>
<feature type="transmembrane region" description="Helical" evidence="7">
    <location>
        <begin position="33"/>
        <end position="52"/>
    </location>
</feature>
<feature type="domain" description="Cytochrome b561 bacterial/Ni-hydrogenase" evidence="8">
    <location>
        <begin position="29"/>
        <end position="190"/>
    </location>
</feature>
<dbReference type="Pfam" id="PF01292">
    <property type="entry name" value="Ni_hydr_CYTB"/>
    <property type="match status" value="1"/>
</dbReference>
<dbReference type="GO" id="GO:0020037">
    <property type="term" value="F:heme binding"/>
    <property type="evidence" value="ECO:0007669"/>
    <property type="project" value="TreeGrafter"/>
</dbReference>
<reference evidence="9 10" key="1">
    <citation type="submission" date="2017-04" db="EMBL/GenBank/DDBJ databases">
        <authorList>
            <person name="Afonso C.L."/>
            <person name="Miller P.J."/>
            <person name="Scott M.A."/>
            <person name="Spackman E."/>
            <person name="Goraichik I."/>
            <person name="Dimitrov K.M."/>
            <person name="Suarez D.L."/>
            <person name="Swayne D.E."/>
        </authorList>
    </citation>
    <scope>NUCLEOTIDE SEQUENCE [LARGE SCALE GENOMIC DNA]</scope>
    <source>
        <strain evidence="9 10">USBA 355</strain>
    </source>
</reference>
<dbReference type="GO" id="GO:0005886">
    <property type="term" value="C:plasma membrane"/>
    <property type="evidence" value="ECO:0007669"/>
    <property type="project" value="UniProtKB-SubCell"/>
</dbReference>
<feature type="compositionally biased region" description="Low complexity" evidence="6">
    <location>
        <begin position="1"/>
        <end position="23"/>
    </location>
</feature>
<evidence type="ECO:0000256" key="1">
    <source>
        <dbReference type="ARBA" id="ARBA00004651"/>
    </source>
</evidence>
<proteinExistence type="predicted"/>
<sequence length="201" mass="21630">MGSVASSVAGAAGASRPPRSAGSRDGVRVWDPLVRLFHWSLVLSFAVAWLSAEEIRALHYWAGYAAGGLIAFRLLWGLVGPRHARFARFVKRPAAVRRYLGEVLRGREARHLGHNPAGGAMIVALLASMAGLCLTGWLGTTDAFWGVDWVEGLHEVLANLLLGLVGLHLAGVLLASLRHRENLVRAMVTGRKRPPEPGDVP</sequence>
<evidence type="ECO:0000256" key="3">
    <source>
        <dbReference type="ARBA" id="ARBA00022692"/>
    </source>
</evidence>
<evidence type="ECO:0000256" key="4">
    <source>
        <dbReference type="ARBA" id="ARBA00022989"/>
    </source>
</evidence>
<keyword evidence="10" id="KW-1185">Reference proteome</keyword>
<dbReference type="STRING" id="560819.SAMN05428998_12567"/>